<dbReference type="PROSITE" id="PS50893">
    <property type="entry name" value="ABC_TRANSPORTER_2"/>
    <property type="match status" value="1"/>
</dbReference>
<protein>
    <submittedName>
        <fullName evidence="11">ATP-binding cassette subfamily B protein</fullName>
    </submittedName>
</protein>
<dbReference type="InterPro" id="IPR027417">
    <property type="entry name" value="P-loop_NTPase"/>
</dbReference>
<feature type="transmembrane region" description="Helical" evidence="8">
    <location>
        <begin position="255"/>
        <end position="281"/>
    </location>
</feature>
<dbReference type="PANTHER" id="PTHR43394:SF1">
    <property type="entry name" value="ATP-BINDING CASSETTE SUB-FAMILY B MEMBER 10, MITOCHONDRIAL"/>
    <property type="match status" value="1"/>
</dbReference>
<organism evidence="11 12">
    <name type="scientific">Paenibacillus taihuensis</name>
    <dbReference type="NCBI Taxonomy" id="1156355"/>
    <lineage>
        <taxon>Bacteria</taxon>
        <taxon>Bacillati</taxon>
        <taxon>Bacillota</taxon>
        <taxon>Bacilli</taxon>
        <taxon>Bacillales</taxon>
        <taxon>Paenibacillaceae</taxon>
        <taxon>Paenibacillus</taxon>
    </lineage>
</organism>
<comment type="caution">
    <text evidence="11">The sequence shown here is derived from an EMBL/GenBank/DDBJ whole genome shotgun (WGS) entry which is preliminary data.</text>
</comment>
<keyword evidence="3 8" id="KW-0812">Transmembrane</keyword>
<dbReference type="InterPro" id="IPR039421">
    <property type="entry name" value="Type_1_exporter"/>
</dbReference>
<proteinExistence type="predicted"/>
<evidence type="ECO:0000259" key="9">
    <source>
        <dbReference type="PROSITE" id="PS50893"/>
    </source>
</evidence>
<keyword evidence="2" id="KW-0813">Transport</keyword>
<dbReference type="GO" id="GO:0015421">
    <property type="term" value="F:ABC-type oligopeptide transporter activity"/>
    <property type="evidence" value="ECO:0007669"/>
    <property type="project" value="TreeGrafter"/>
</dbReference>
<dbReference type="Pfam" id="PF00664">
    <property type="entry name" value="ABC_membrane"/>
    <property type="match status" value="1"/>
</dbReference>
<dbReference type="CDD" id="cd18545">
    <property type="entry name" value="ABC_6TM_YknV_like"/>
    <property type="match status" value="1"/>
</dbReference>
<evidence type="ECO:0000259" key="10">
    <source>
        <dbReference type="PROSITE" id="PS50929"/>
    </source>
</evidence>
<dbReference type="FunFam" id="3.40.50.300:FF:000287">
    <property type="entry name" value="Multidrug ABC transporter ATP-binding protein"/>
    <property type="match status" value="1"/>
</dbReference>
<dbReference type="PROSITE" id="PS00211">
    <property type="entry name" value="ABC_TRANSPORTER_1"/>
    <property type="match status" value="1"/>
</dbReference>
<evidence type="ECO:0000256" key="3">
    <source>
        <dbReference type="ARBA" id="ARBA00022692"/>
    </source>
</evidence>
<dbReference type="OrthoDB" id="9770415at2"/>
<dbReference type="AlphaFoldDB" id="A0A3D9SBK7"/>
<evidence type="ECO:0000313" key="12">
    <source>
        <dbReference type="Proteomes" id="UP000256304"/>
    </source>
</evidence>
<accession>A0A3D9SBK7</accession>
<dbReference type="Gene3D" id="3.40.50.300">
    <property type="entry name" value="P-loop containing nucleotide triphosphate hydrolases"/>
    <property type="match status" value="1"/>
</dbReference>
<gene>
    <name evidence="11" type="ORF">A8990_106155</name>
</gene>
<dbReference type="GO" id="GO:0005524">
    <property type="term" value="F:ATP binding"/>
    <property type="evidence" value="ECO:0007669"/>
    <property type="project" value="UniProtKB-KW"/>
</dbReference>
<evidence type="ECO:0000256" key="8">
    <source>
        <dbReference type="SAM" id="Phobius"/>
    </source>
</evidence>
<feature type="transmembrane region" description="Helical" evidence="8">
    <location>
        <begin position="36"/>
        <end position="60"/>
    </location>
</feature>
<dbReference type="PROSITE" id="PS50929">
    <property type="entry name" value="ABC_TM1F"/>
    <property type="match status" value="1"/>
</dbReference>
<name>A0A3D9SBK7_9BACL</name>
<dbReference type="GO" id="GO:0016887">
    <property type="term" value="F:ATP hydrolysis activity"/>
    <property type="evidence" value="ECO:0007669"/>
    <property type="project" value="InterPro"/>
</dbReference>
<reference evidence="11 12" key="1">
    <citation type="submission" date="2018-08" db="EMBL/GenBank/DDBJ databases">
        <title>Genomic Encyclopedia of Type Strains, Phase III (KMG-III): the genomes of soil and plant-associated and newly described type strains.</title>
        <authorList>
            <person name="Whitman W."/>
        </authorList>
    </citation>
    <scope>NUCLEOTIDE SEQUENCE [LARGE SCALE GENOMIC DNA]</scope>
    <source>
        <strain evidence="11 12">CGMCC 1.10966</strain>
    </source>
</reference>
<dbReference type="InterPro" id="IPR017871">
    <property type="entry name" value="ABC_transporter-like_CS"/>
</dbReference>
<dbReference type="Gene3D" id="1.20.1560.10">
    <property type="entry name" value="ABC transporter type 1, transmembrane domain"/>
    <property type="match status" value="1"/>
</dbReference>
<keyword evidence="6 8" id="KW-1133">Transmembrane helix</keyword>
<dbReference type="SUPFAM" id="SSF90123">
    <property type="entry name" value="ABC transporter transmembrane region"/>
    <property type="match status" value="1"/>
</dbReference>
<feature type="transmembrane region" description="Helical" evidence="8">
    <location>
        <begin position="151"/>
        <end position="169"/>
    </location>
</feature>
<keyword evidence="7 8" id="KW-0472">Membrane</keyword>
<evidence type="ECO:0000256" key="6">
    <source>
        <dbReference type="ARBA" id="ARBA00022989"/>
    </source>
</evidence>
<evidence type="ECO:0000256" key="5">
    <source>
        <dbReference type="ARBA" id="ARBA00022840"/>
    </source>
</evidence>
<evidence type="ECO:0000256" key="4">
    <source>
        <dbReference type="ARBA" id="ARBA00022741"/>
    </source>
</evidence>
<dbReference type="InterPro" id="IPR036640">
    <property type="entry name" value="ABC1_TM_sf"/>
</dbReference>
<sequence>MARNKFDIDENLESPFNIKHFRRALVYIRKQQKPMIIAFLLSALSAGIALSAPLIIQHIVDVTIPAKDKTALLGWSALIFATIIVSVILATIRSRMMTRVGQDIIYDIRTDLFKHLQELPFQYYDDRPQGKILIRVVNYVNSVSDVLSNGIINFVLEILNLLFIAIFMFAVDVRLSFVILAGLPVFAVVILTIKKKQRRGWQNISNKSSNLNAYLQESISGIRVTQLFTREQHNEGTFTRLATNYRSAWMKSMRINFLVPFSVDNLSTIVTAAIYFVGLLAIGPKEATFGVILAMSGYAARFWQPILNISNLYNSFVNAVAYLERIFETLDEPVTISDKPGARELPPIQGRVTFDNVTFAYDPGVNILEKLSFDVKPGQSVALVGPTGAGKTTVVNLISRFYNITGGKLFIDGHDLSEIQLKSLRSQMGIMLQDSFIFSGTIMDNIRYGKLDATEEEVIAAAKTVCADEFIREFENGYMTEVNERGSKLSQGQRQLISFARTLLANPRILILDEATSSIDAQTERLLQKGLNELLKGRTSFIIAHRLSTVKNCDRIMYVSDKGIAESGSHDELLAKRGRYYKLYSAQKMEAIS</sequence>
<dbReference type="Pfam" id="PF00005">
    <property type="entry name" value="ABC_tran"/>
    <property type="match status" value="1"/>
</dbReference>
<feature type="transmembrane region" description="Helical" evidence="8">
    <location>
        <begin position="72"/>
        <end position="92"/>
    </location>
</feature>
<comment type="subcellular location">
    <subcellularLocation>
        <location evidence="1">Cell membrane</location>
        <topology evidence="1">Multi-pass membrane protein</topology>
    </subcellularLocation>
</comment>
<keyword evidence="12" id="KW-1185">Reference proteome</keyword>
<dbReference type="EMBL" id="QTTN01000006">
    <property type="protein sequence ID" value="REE90650.1"/>
    <property type="molecule type" value="Genomic_DNA"/>
</dbReference>
<evidence type="ECO:0000313" key="11">
    <source>
        <dbReference type="EMBL" id="REE90650.1"/>
    </source>
</evidence>
<dbReference type="GO" id="GO:0005886">
    <property type="term" value="C:plasma membrane"/>
    <property type="evidence" value="ECO:0007669"/>
    <property type="project" value="UniProtKB-SubCell"/>
</dbReference>
<dbReference type="SUPFAM" id="SSF52540">
    <property type="entry name" value="P-loop containing nucleoside triphosphate hydrolases"/>
    <property type="match status" value="1"/>
</dbReference>
<dbReference type="Proteomes" id="UP000256304">
    <property type="component" value="Unassembled WGS sequence"/>
</dbReference>
<dbReference type="PANTHER" id="PTHR43394">
    <property type="entry name" value="ATP-DEPENDENT PERMEASE MDL1, MITOCHONDRIAL"/>
    <property type="match status" value="1"/>
</dbReference>
<keyword evidence="4" id="KW-0547">Nucleotide-binding</keyword>
<feature type="domain" description="ABC transmembrane type-1" evidence="10">
    <location>
        <begin position="36"/>
        <end position="318"/>
    </location>
</feature>
<keyword evidence="5 11" id="KW-0067">ATP-binding</keyword>
<feature type="transmembrane region" description="Helical" evidence="8">
    <location>
        <begin position="175"/>
        <end position="193"/>
    </location>
</feature>
<evidence type="ECO:0000256" key="7">
    <source>
        <dbReference type="ARBA" id="ARBA00023136"/>
    </source>
</evidence>
<dbReference type="InterPro" id="IPR011527">
    <property type="entry name" value="ABC1_TM_dom"/>
</dbReference>
<evidence type="ECO:0000256" key="2">
    <source>
        <dbReference type="ARBA" id="ARBA00022448"/>
    </source>
</evidence>
<dbReference type="SMART" id="SM00382">
    <property type="entry name" value="AAA"/>
    <property type="match status" value="1"/>
</dbReference>
<dbReference type="InterPro" id="IPR003439">
    <property type="entry name" value="ABC_transporter-like_ATP-bd"/>
</dbReference>
<dbReference type="InterPro" id="IPR003593">
    <property type="entry name" value="AAA+_ATPase"/>
</dbReference>
<dbReference type="RefSeq" id="WP_116188378.1">
    <property type="nucleotide sequence ID" value="NZ_QTTN01000006.1"/>
</dbReference>
<evidence type="ECO:0000256" key="1">
    <source>
        <dbReference type="ARBA" id="ARBA00004651"/>
    </source>
</evidence>
<feature type="domain" description="ABC transporter" evidence="9">
    <location>
        <begin position="352"/>
        <end position="586"/>
    </location>
</feature>